<dbReference type="AlphaFoldDB" id="A0A5C3MBI2"/>
<feature type="compositionally biased region" description="Polar residues" evidence="1">
    <location>
        <begin position="20"/>
        <end position="29"/>
    </location>
</feature>
<proteinExistence type="predicted"/>
<dbReference type="EMBL" id="ML213593">
    <property type="protein sequence ID" value="TFK42257.1"/>
    <property type="molecule type" value="Genomic_DNA"/>
</dbReference>
<reference evidence="2 3" key="1">
    <citation type="journal article" date="2019" name="Nat. Ecol. Evol.">
        <title>Megaphylogeny resolves global patterns of mushroom evolution.</title>
        <authorList>
            <person name="Varga T."/>
            <person name="Krizsan K."/>
            <person name="Foldi C."/>
            <person name="Dima B."/>
            <person name="Sanchez-Garcia M."/>
            <person name="Sanchez-Ramirez S."/>
            <person name="Szollosi G.J."/>
            <person name="Szarkandi J.G."/>
            <person name="Papp V."/>
            <person name="Albert L."/>
            <person name="Andreopoulos W."/>
            <person name="Angelini C."/>
            <person name="Antonin V."/>
            <person name="Barry K.W."/>
            <person name="Bougher N.L."/>
            <person name="Buchanan P."/>
            <person name="Buyck B."/>
            <person name="Bense V."/>
            <person name="Catcheside P."/>
            <person name="Chovatia M."/>
            <person name="Cooper J."/>
            <person name="Damon W."/>
            <person name="Desjardin D."/>
            <person name="Finy P."/>
            <person name="Geml J."/>
            <person name="Haridas S."/>
            <person name="Hughes K."/>
            <person name="Justo A."/>
            <person name="Karasinski D."/>
            <person name="Kautmanova I."/>
            <person name="Kiss B."/>
            <person name="Kocsube S."/>
            <person name="Kotiranta H."/>
            <person name="LaButti K.M."/>
            <person name="Lechner B.E."/>
            <person name="Liimatainen K."/>
            <person name="Lipzen A."/>
            <person name="Lukacs Z."/>
            <person name="Mihaltcheva S."/>
            <person name="Morgado L.N."/>
            <person name="Niskanen T."/>
            <person name="Noordeloos M.E."/>
            <person name="Ohm R.A."/>
            <person name="Ortiz-Santana B."/>
            <person name="Ovrebo C."/>
            <person name="Racz N."/>
            <person name="Riley R."/>
            <person name="Savchenko A."/>
            <person name="Shiryaev A."/>
            <person name="Soop K."/>
            <person name="Spirin V."/>
            <person name="Szebenyi C."/>
            <person name="Tomsovsky M."/>
            <person name="Tulloss R.E."/>
            <person name="Uehling J."/>
            <person name="Grigoriev I.V."/>
            <person name="Vagvolgyi C."/>
            <person name="Papp T."/>
            <person name="Martin F.M."/>
            <person name="Miettinen O."/>
            <person name="Hibbett D.S."/>
            <person name="Nagy L.G."/>
        </authorList>
    </citation>
    <scope>NUCLEOTIDE SEQUENCE [LARGE SCALE GENOMIC DNA]</scope>
    <source>
        <strain evidence="2 3">CBS 166.37</strain>
    </source>
</reference>
<evidence type="ECO:0000313" key="3">
    <source>
        <dbReference type="Proteomes" id="UP000308652"/>
    </source>
</evidence>
<evidence type="ECO:0000256" key="1">
    <source>
        <dbReference type="SAM" id="MobiDB-lite"/>
    </source>
</evidence>
<keyword evidence="3" id="KW-1185">Reference proteome</keyword>
<feature type="compositionally biased region" description="Polar residues" evidence="1">
    <location>
        <begin position="38"/>
        <end position="68"/>
    </location>
</feature>
<evidence type="ECO:0000313" key="2">
    <source>
        <dbReference type="EMBL" id="TFK42257.1"/>
    </source>
</evidence>
<gene>
    <name evidence="2" type="ORF">BDQ12DRAFT_677896</name>
</gene>
<dbReference type="Proteomes" id="UP000308652">
    <property type="component" value="Unassembled WGS sequence"/>
</dbReference>
<name>A0A5C3MBI2_9AGAR</name>
<accession>A0A5C3MBI2</accession>
<protein>
    <submittedName>
        <fullName evidence="2">Uncharacterized protein</fullName>
    </submittedName>
</protein>
<feature type="region of interest" description="Disordered" evidence="1">
    <location>
        <begin position="20"/>
        <end position="68"/>
    </location>
</feature>
<sequence>MQIPVIGPFSVVPSNYLFTSNAHNHASSPNTPPPVFHPSSSDTPATLSVINSTKSSRPPMPTTNTVQT</sequence>
<organism evidence="2 3">
    <name type="scientific">Crucibulum laeve</name>
    <dbReference type="NCBI Taxonomy" id="68775"/>
    <lineage>
        <taxon>Eukaryota</taxon>
        <taxon>Fungi</taxon>
        <taxon>Dikarya</taxon>
        <taxon>Basidiomycota</taxon>
        <taxon>Agaricomycotina</taxon>
        <taxon>Agaricomycetes</taxon>
        <taxon>Agaricomycetidae</taxon>
        <taxon>Agaricales</taxon>
        <taxon>Agaricineae</taxon>
        <taxon>Nidulariaceae</taxon>
        <taxon>Crucibulum</taxon>
    </lineage>
</organism>